<reference evidence="1 2" key="1">
    <citation type="submission" date="2019-04" db="EMBL/GenBank/DDBJ databases">
        <title>An improved genome assembly and genetic linkage map for asparagus bean, Vigna unguiculata ssp. sesquipedialis.</title>
        <authorList>
            <person name="Xia Q."/>
            <person name="Zhang R."/>
            <person name="Dong Y."/>
        </authorList>
    </citation>
    <scope>NUCLEOTIDE SEQUENCE [LARGE SCALE GENOMIC DNA]</scope>
    <source>
        <tissue evidence="1">Leaf</tissue>
    </source>
</reference>
<protein>
    <submittedName>
        <fullName evidence="1">Uncharacterized protein</fullName>
    </submittedName>
</protein>
<keyword evidence="2" id="KW-1185">Reference proteome</keyword>
<organism evidence="1 2">
    <name type="scientific">Vigna unguiculata</name>
    <name type="common">Cowpea</name>
    <dbReference type="NCBI Taxonomy" id="3917"/>
    <lineage>
        <taxon>Eukaryota</taxon>
        <taxon>Viridiplantae</taxon>
        <taxon>Streptophyta</taxon>
        <taxon>Embryophyta</taxon>
        <taxon>Tracheophyta</taxon>
        <taxon>Spermatophyta</taxon>
        <taxon>Magnoliopsida</taxon>
        <taxon>eudicotyledons</taxon>
        <taxon>Gunneridae</taxon>
        <taxon>Pentapetalae</taxon>
        <taxon>rosids</taxon>
        <taxon>fabids</taxon>
        <taxon>Fabales</taxon>
        <taxon>Fabaceae</taxon>
        <taxon>Papilionoideae</taxon>
        <taxon>50 kb inversion clade</taxon>
        <taxon>NPAAA clade</taxon>
        <taxon>indigoferoid/millettioid clade</taxon>
        <taxon>Phaseoleae</taxon>
        <taxon>Vigna</taxon>
    </lineage>
</organism>
<accession>A0A4D6MSW5</accession>
<name>A0A4D6MSW5_VIGUN</name>
<dbReference type="Proteomes" id="UP000501690">
    <property type="component" value="Linkage Group LG8"/>
</dbReference>
<evidence type="ECO:0000313" key="2">
    <source>
        <dbReference type="Proteomes" id="UP000501690"/>
    </source>
</evidence>
<gene>
    <name evidence="1" type="ORF">DEO72_LG8g2201</name>
</gene>
<evidence type="ECO:0000313" key="1">
    <source>
        <dbReference type="EMBL" id="QCE04168.1"/>
    </source>
</evidence>
<sequence length="108" mass="12271">MELLLCKSHLTILLVKCLEKNIQVGCVQELKIEVQELKNQIETKDGNMKTMATLLAQLLRHSSMTVPAELLDVIQQQSSSDHPCSSNANTSLYLIITLKFVFYLLLYF</sequence>
<dbReference type="EMBL" id="CP039352">
    <property type="protein sequence ID" value="QCE04168.1"/>
    <property type="molecule type" value="Genomic_DNA"/>
</dbReference>
<proteinExistence type="predicted"/>
<dbReference type="AlphaFoldDB" id="A0A4D6MSW5"/>